<evidence type="ECO:0000313" key="8">
    <source>
        <dbReference type="Proteomes" id="UP000049222"/>
    </source>
</evidence>
<proteinExistence type="predicted"/>
<dbReference type="Gene3D" id="3.40.50.150">
    <property type="entry name" value="Vaccinia Virus protein VP39"/>
    <property type="match status" value="1"/>
</dbReference>
<dbReference type="SUPFAM" id="SSF53335">
    <property type="entry name" value="S-adenosyl-L-methionine-dependent methyltransferases"/>
    <property type="match status" value="1"/>
</dbReference>
<feature type="domain" description="CheR-type methyltransferase" evidence="6">
    <location>
        <begin position="1"/>
        <end position="274"/>
    </location>
</feature>
<evidence type="ECO:0000256" key="2">
    <source>
        <dbReference type="ARBA" id="ARBA00012534"/>
    </source>
</evidence>
<dbReference type="InterPro" id="IPR029063">
    <property type="entry name" value="SAM-dependent_MTases_sf"/>
</dbReference>
<keyword evidence="3 7" id="KW-0489">Methyltransferase</keyword>
<evidence type="ECO:0000256" key="5">
    <source>
        <dbReference type="ARBA" id="ARBA00022691"/>
    </source>
</evidence>
<protein>
    <recommendedName>
        <fullName evidence="2">protein-glutamate O-methyltransferase</fullName>
        <ecNumber evidence="2">2.1.1.80</ecNumber>
    </recommendedName>
</protein>
<dbReference type="EC" id="2.1.1.80" evidence="2"/>
<keyword evidence="5" id="KW-0949">S-adenosyl-L-methionine</keyword>
<dbReference type="InterPro" id="IPR050903">
    <property type="entry name" value="Bact_Chemotaxis_MeTrfase"/>
</dbReference>
<dbReference type="InterPro" id="IPR000780">
    <property type="entry name" value="CheR_MeTrfase"/>
</dbReference>
<evidence type="ECO:0000256" key="3">
    <source>
        <dbReference type="ARBA" id="ARBA00022603"/>
    </source>
</evidence>
<dbReference type="GO" id="GO:0008983">
    <property type="term" value="F:protein-glutamate O-methyltransferase activity"/>
    <property type="evidence" value="ECO:0007669"/>
    <property type="project" value="UniProtKB-EC"/>
</dbReference>
<keyword evidence="8" id="KW-1185">Reference proteome</keyword>
<sequence length="289" mass="31601">MIPMDVRHYSAFAQIAEAEAGLYMPAAKQAFVASRLQRRLRMTGLQDFGLYLHLVREQTPEGRAERLQFIAALTTNVTSVFREPHHFAILAAHLGAHETDASNSKYRIWSAGCATGEEPLSIAATCRAVLGSDWHRKVKILATDVDETVIARARTPIDVAVLGEALSDLPDGIPTTGRRRAGTAEKLFAELHIGIEYRQHNLLDPLIGYDNFDAIFCRNVTIYFSRPAQEAVHAMLRARLVPGGLLAVGHSERLLGALPPMSPAGRTAFVRTDDATCPRGKTGAAPSWP</sequence>
<dbReference type="GO" id="GO:0032259">
    <property type="term" value="P:methylation"/>
    <property type="evidence" value="ECO:0007669"/>
    <property type="project" value="UniProtKB-KW"/>
</dbReference>
<dbReference type="InterPro" id="IPR022642">
    <property type="entry name" value="CheR_C"/>
</dbReference>
<dbReference type="OrthoDB" id="9816309at2"/>
<dbReference type="Pfam" id="PF03705">
    <property type="entry name" value="CheR_N"/>
    <property type="match status" value="1"/>
</dbReference>
<dbReference type="PROSITE" id="PS50123">
    <property type="entry name" value="CHER"/>
    <property type="match status" value="1"/>
</dbReference>
<dbReference type="InterPro" id="IPR022641">
    <property type="entry name" value="CheR_N"/>
</dbReference>
<dbReference type="PANTHER" id="PTHR24422:SF19">
    <property type="entry name" value="CHEMOTAXIS PROTEIN METHYLTRANSFERASE"/>
    <property type="match status" value="1"/>
</dbReference>
<dbReference type="PANTHER" id="PTHR24422">
    <property type="entry name" value="CHEMOTAXIS PROTEIN METHYLTRANSFERASE"/>
    <property type="match status" value="1"/>
</dbReference>
<reference evidence="7 8" key="1">
    <citation type="submission" date="2015-07" db="EMBL/GenBank/DDBJ databases">
        <authorList>
            <person name="Noorani M."/>
        </authorList>
    </citation>
    <scope>NUCLEOTIDE SEQUENCE [LARGE SCALE GENOMIC DNA]</scope>
    <source>
        <strain evidence="7 8">CECT 7802</strain>
    </source>
</reference>
<dbReference type="PRINTS" id="PR00996">
    <property type="entry name" value="CHERMTFRASE"/>
</dbReference>
<organism evidence="7 8">
    <name type="scientific">Jannaschia donghaensis</name>
    <dbReference type="NCBI Taxonomy" id="420998"/>
    <lineage>
        <taxon>Bacteria</taxon>
        <taxon>Pseudomonadati</taxon>
        <taxon>Pseudomonadota</taxon>
        <taxon>Alphaproteobacteria</taxon>
        <taxon>Rhodobacterales</taxon>
        <taxon>Roseobacteraceae</taxon>
        <taxon>Jannaschia</taxon>
    </lineage>
</organism>
<dbReference type="Pfam" id="PF01739">
    <property type="entry name" value="CheR"/>
    <property type="match status" value="1"/>
</dbReference>
<gene>
    <name evidence="7" type="primary">cheR</name>
    <name evidence="7" type="ORF">JDO7802_02691</name>
</gene>
<dbReference type="InterPro" id="IPR036804">
    <property type="entry name" value="CheR_N_sf"/>
</dbReference>
<dbReference type="SUPFAM" id="SSF47757">
    <property type="entry name" value="Chemotaxis receptor methyltransferase CheR, N-terminal domain"/>
    <property type="match status" value="1"/>
</dbReference>
<dbReference type="EMBL" id="CXSU01000012">
    <property type="protein sequence ID" value="CTQ50665.1"/>
    <property type="molecule type" value="Genomic_DNA"/>
</dbReference>
<dbReference type="Proteomes" id="UP000049222">
    <property type="component" value="Unassembled WGS sequence"/>
</dbReference>
<comment type="catalytic activity">
    <reaction evidence="1">
        <text>L-glutamyl-[protein] + S-adenosyl-L-methionine = [protein]-L-glutamate 5-O-methyl ester + S-adenosyl-L-homocysteine</text>
        <dbReference type="Rhea" id="RHEA:24452"/>
        <dbReference type="Rhea" id="RHEA-COMP:10208"/>
        <dbReference type="Rhea" id="RHEA-COMP:10311"/>
        <dbReference type="ChEBI" id="CHEBI:29973"/>
        <dbReference type="ChEBI" id="CHEBI:57856"/>
        <dbReference type="ChEBI" id="CHEBI:59789"/>
        <dbReference type="ChEBI" id="CHEBI:82795"/>
        <dbReference type="EC" id="2.1.1.80"/>
    </reaction>
</comment>
<evidence type="ECO:0000313" key="7">
    <source>
        <dbReference type="EMBL" id="CTQ50665.1"/>
    </source>
</evidence>
<dbReference type="SMART" id="SM00138">
    <property type="entry name" value="MeTrc"/>
    <property type="match status" value="1"/>
</dbReference>
<evidence type="ECO:0000256" key="1">
    <source>
        <dbReference type="ARBA" id="ARBA00001541"/>
    </source>
</evidence>
<dbReference type="AlphaFoldDB" id="A0A0M6YM02"/>
<dbReference type="STRING" id="420998.JDO7802_02691"/>
<dbReference type="Gene3D" id="1.10.155.10">
    <property type="entry name" value="Chemotaxis receptor methyltransferase CheR, N-terminal domain"/>
    <property type="match status" value="1"/>
</dbReference>
<evidence type="ECO:0000256" key="4">
    <source>
        <dbReference type="ARBA" id="ARBA00022679"/>
    </source>
</evidence>
<name>A0A0M6YM02_9RHOB</name>
<keyword evidence="4 7" id="KW-0808">Transferase</keyword>
<accession>A0A0M6YM02</accession>
<evidence type="ECO:0000259" key="6">
    <source>
        <dbReference type="PROSITE" id="PS50123"/>
    </source>
</evidence>